<dbReference type="InterPro" id="IPR036259">
    <property type="entry name" value="MFS_trans_sf"/>
</dbReference>
<dbReference type="SUPFAM" id="SSF103473">
    <property type="entry name" value="MFS general substrate transporter"/>
    <property type="match status" value="1"/>
</dbReference>
<evidence type="ECO:0000256" key="4">
    <source>
        <dbReference type="ARBA" id="ARBA00023136"/>
    </source>
</evidence>
<accession>A0A8H7W5A4</accession>
<dbReference type="InterPro" id="IPR020846">
    <property type="entry name" value="MFS_dom"/>
</dbReference>
<reference evidence="7" key="1">
    <citation type="submission" date="2021-02" db="EMBL/GenBank/DDBJ databases">
        <title>Genome sequence Cadophora malorum strain M34.</title>
        <authorList>
            <person name="Stefanovic E."/>
            <person name="Vu D."/>
            <person name="Scully C."/>
            <person name="Dijksterhuis J."/>
            <person name="Roader J."/>
            <person name="Houbraken J."/>
        </authorList>
    </citation>
    <scope>NUCLEOTIDE SEQUENCE</scope>
    <source>
        <strain evidence="7">M34</strain>
    </source>
</reference>
<keyword evidence="8" id="KW-1185">Reference proteome</keyword>
<evidence type="ECO:0000313" key="7">
    <source>
        <dbReference type="EMBL" id="KAG4411389.1"/>
    </source>
</evidence>
<evidence type="ECO:0000256" key="1">
    <source>
        <dbReference type="ARBA" id="ARBA00004141"/>
    </source>
</evidence>
<dbReference type="Proteomes" id="UP000664132">
    <property type="component" value="Unassembled WGS sequence"/>
</dbReference>
<feature type="transmembrane region" description="Helical" evidence="5">
    <location>
        <begin position="118"/>
        <end position="136"/>
    </location>
</feature>
<comment type="caution">
    <text evidence="7">The sequence shown here is derived from an EMBL/GenBank/DDBJ whole genome shotgun (WGS) entry which is preliminary data.</text>
</comment>
<evidence type="ECO:0000259" key="6">
    <source>
        <dbReference type="PROSITE" id="PS50850"/>
    </source>
</evidence>
<feature type="transmembrane region" description="Helical" evidence="5">
    <location>
        <begin position="421"/>
        <end position="439"/>
    </location>
</feature>
<feature type="transmembrane region" description="Helical" evidence="5">
    <location>
        <begin position="308"/>
        <end position="333"/>
    </location>
</feature>
<dbReference type="PANTHER" id="PTHR23502">
    <property type="entry name" value="MAJOR FACILITATOR SUPERFAMILY"/>
    <property type="match status" value="1"/>
</dbReference>
<dbReference type="EMBL" id="JAFJYH010000483">
    <property type="protein sequence ID" value="KAG4411389.1"/>
    <property type="molecule type" value="Genomic_DNA"/>
</dbReference>
<dbReference type="InterPro" id="IPR011701">
    <property type="entry name" value="MFS"/>
</dbReference>
<evidence type="ECO:0000256" key="3">
    <source>
        <dbReference type="ARBA" id="ARBA00022989"/>
    </source>
</evidence>
<dbReference type="GO" id="GO:0140115">
    <property type="term" value="P:export across plasma membrane"/>
    <property type="evidence" value="ECO:0007669"/>
    <property type="project" value="UniProtKB-ARBA"/>
</dbReference>
<keyword evidence="3 5" id="KW-1133">Transmembrane helix</keyword>
<dbReference type="GO" id="GO:0022857">
    <property type="term" value="F:transmembrane transporter activity"/>
    <property type="evidence" value="ECO:0007669"/>
    <property type="project" value="InterPro"/>
</dbReference>
<dbReference type="AlphaFoldDB" id="A0A8H7W5A4"/>
<evidence type="ECO:0000313" key="8">
    <source>
        <dbReference type="Proteomes" id="UP000664132"/>
    </source>
</evidence>
<name>A0A8H7W5A4_9HELO</name>
<dbReference type="Pfam" id="PF07690">
    <property type="entry name" value="MFS_1"/>
    <property type="match status" value="1"/>
</dbReference>
<feature type="transmembrane region" description="Helical" evidence="5">
    <location>
        <begin position="445"/>
        <end position="465"/>
    </location>
</feature>
<proteinExistence type="predicted"/>
<evidence type="ECO:0000256" key="2">
    <source>
        <dbReference type="ARBA" id="ARBA00022692"/>
    </source>
</evidence>
<feature type="transmembrane region" description="Helical" evidence="5">
    <location>
        <begin position="354"/>
        <end position="373"/>
    </location>
</feature>
<dbReference type="Gene3D" id="1.20.1250.20">
    <property type="entry name" value="MFS general substrate transporter like domains"/>
    <property type="match status" value="1"/>
</dbReference>
<protein>
    <recommendedName>
        <fullName evidence="6">Major facilitator superfamily (MFS) profile domain-containing protein</fullName>
    </recommendedName>
</protein>
<feature type="transmembrane region" description="Helical" evidence="5">
    <location>
        <begin position="207"/>
        <end position="226"/>
    </location>
</feature>
<feature type="domain" description="Major facilitator superfamily (MFS) profile" evidence="6">
    <location>
        <begin position="52"/>
        <end position="469"/>
    </location>
</feature>
<feature type="transmembrane region" description="Helical" evidence="5">
    <location>
        <begin position="180"/>
        <end position="201"/>
    </location>
</feature>
<keyword evidence="4 5" id="KW-0472">Membrane</keyword>
<feature type="transmembrane region" description="Helical" evidence="5">
    <location>
        <begin position="265"/>
        <end position="288"/>
    </location>
</feature>
<evidence type="ECO:0000256" key="5">
    <source>
        <dbReference type="SAM" id="Phobius"/>
    </source>
</evidence>
<feature type="transmembrane region" description="Helical" evidence="5">
    <location>
        <begin position="87"/>
        <end position="106"/>
    </location>
</feature>
<feature type="transmembrane region" description="Helical" evidence="5">
    <location>
        <begin position="379"/>
        <end position="400"/>
    </location>
</feature>
<comment type="subcellular location">
    <subcellularLocation>
        <location evidence="1">Membrane</location>
        <topology evidence="1">Multi-pass membrane protein</topology>
    </subcellularLocation>
</comment>
<sequence>MALANPTTSAPLTVSATSTPGTSVLDLEQTTNIEPAIPASHCSLPTWRKYLVLATVSWMALVATYSTTSLLPATPEIGAEFHTTVSILNITNAGFLLSMGFSSFITGPLVEVFGRRKAYNVALVIFLGCSIGTALAPNLGVFVGMRTFSAFEGTLFMVVGQTILADIFEPARRGRAVGCFLAATVSGPAIGPIIGGVIVTYTTWRAIYWVQVGMIAAGLIASVLFVPDIRQTSKHLSTTDDEKLQSLSLRDIRSLFNPLKILQPLVYPNVILAGIACGLLSTLQYGVLSSIREIINPRFHLTTPLISGLFYIAPGAGFLLGSIIGGQFSDYCVRKYIIKRKGIRLPQDRLNSGVLAMIFVVPGAALTFGWTLQKEVGGMAVPVIMSFVAGAGLMGSFNGLNTYTAEVLPYKRSEVISGKYVIQYMFGAASTAGIVPLITAIGVGWAFTILAFLVLTAGLIVLLIAKRGLDMQIWVENYLGIEEER</sequence>
<dbReference type="GO" id="GO:0005886">
    <property type="term" value="C:plasma membrane"/>
    <property type="evidence" value="ECO:0007669"/>
    <property type="project" value="TreeGrafter"/>
</dbReference>
<feature type="transmembrane region" description="Helical" evidence="5">
    <location>
        <begin position="148"/>
        <end position="168"/>
    </location>
</feature>
<dbReference type="InterPro" id="IPR005829">
    <property type="entry name" value="Sugar_transporter_CS"/>
</dbReference>
<dbReference type="PROSITE" id="PS00216">
    <property type="entry name" value="SUGAR_TRANSPORT_1"/>
    <property type="match status" value="1"/>
</dbReference>
<dbReference type="GO" id="GO:0042908">
    <property type="term" value="P:xenobiotic transport"/>
    <property type="evidence" value="ECO:0007669"/>
    <property type="project" value="UniProtKB-ARBA"/>
</dbReference>
<organism evidence="7 8">
    <name type="scientific">Cadophora malorum</name>
    <dbReference type="NCBI Taxonomy" id="108018"/>
    <lineage>
        <taxon>Eukaryota</taxon>
        <taxon>Fungi</taxon>
        <taxon>Dikarya</taxon>
        <taxon>Ascomycota</taxon>
        <taxon>Pezizomycotina</taxon>
        <taxon>Leotiomycetes</taxon>
        <taxon>Helotiales</taxon>
        <taxon>Ploettnerulaceae</taxon>
        <taxon>Cadophora</taxon>
    </lineage>
</organism>
<dbReference type="PANTHER" id="PTHR23502:SF152">
    <property type="entry name" value="MAJOR FACILITATOR SUPERFAMILY (MFS) PROFILE DOMAIN-CONTAINING PROTEIN-RELATED"/>
    <property type="match status" value="1"/>
</dbReference>
<gene>
    <name evidence="7" type="ORF">IFR04_015477</name>
</gene>
<feature type="transmembrane region" description="Helical" evidence="5">
    <location>
        <begin position="50"/>
        <end position="67"/>
    </location>
</feature>
<dbReference type="PROSITE" id="PS50850">
    <property type="entry name" value="MFS"/>
    <property type="match status" value="1"/>
</dbReference>
<keyword evidence="2 5" id="KW-0812">Transmembrane</keyword>
<dbReference type="OrthoDB" id="3066029at2759"/>